<keyword evidence="3 6" id="KW-0812">Transmembrane</keyword>
<reference evidence="7 8" key="1">
    <citation type="submission" date="2016-03" db="EMBL/GenBank/DDBJ databases">
        <title>Comparative genomics of the ectomycorrhizal sister species Rhizopogon vinicolor and Rhizopogon vesiculosus (Basidiomycota: Boletales) reveals a divergence of the mating type B locus.</title>
        <authorList>
            <person name="Mujic A.B."/>
            <person name="Kuo A."/>
            <person name="Tritt A."/>
            <person name="Lipzen A."/>
            <person name="Chen C."/>
            <person name="Johnson J."/>
            <person name="Sharma A."/>
            <person name="Barry K."/>
            <person name="Grigoriev I.V."/>
            <person name="Spatafora J.W."/>
        </authorList>
    </citation>
    <scope>NUCLEOTIDE SEQUENCE [LARGE SCALE GENOMIC DNA]</scope>
    <source>
        <strain evidence="7 8">AM-OR11-056</strain>
    </source>
</reference>
<feature type="transmembrane region" description="Helical" evidence="6">
    <location>
        <begin position="6"/>
        <end position="28"/>
    </location>
</feature>
<comment type="caution">
    <text evidence="7">The sequence shown here is derived from an EMBL/GenBank/DDBJ whole genome shotgun (WGS) entry which is preliminary data.</text>
</comment>
<dbReference type="SUPFAM" id="SSF103473">
    <property type="entry name" value="MFS general substrate transporter"/>
    <property type="match status" value="1"/>
</dbReference>
<evidence type="ECO:0000256" key="4">
    <source>
        <dbReference type="ARBA" id="ARBA00022989"/>
    </source>
</evidence>
<dbReference type="GO" id="GO:0016020">
    <property type="term" value="C:membrane"/>
    <property type="evidence" value="ECO:0007669"/>
    <property type="project" value="UniProtKB-SubCell"/>
</dbReference>
<comment type="subcellular location">
    <subcellularLocation>
        <location evidence="1">Membrane</location>
        <topology evidence="1">Multi-pass membrane protein</topology>
    </subcellularLocation>
</comment>
<dbReference type="EMBL" id="LVVM01006090">
    <property type="protein sequence ID" value="OJA08971.1"/>
    <property type="molecule type" value="Genomic_DNA"/>
</dbReference>
<accession>A0A1J8PMD4</accession>
<dbReference type="PANTHER" id="PTHR23511:SF12">
    <property type="entry name" value="TRANSPORTER, PUTATIVE (AFU_ORTHOLOGUE AFUA_7G01740)-RELATED"/>
    <property type="match status" value="1"/>
</dbReference>
<sequence>MGWRYLLFTLGGITLFLWGIRFFVFTLLESPRFLSGIGRDAEAVEVIHKLAKFNGRTSSLTVEELEAPERAAGARSSSQEKRNILSKSSKYDPVHVKALFATPKMAWSTSLLIAIW</sequence>
<evidence type="ECO:0000256" key="2">
    <source>
        <dbReference type="ARBA" id="ARBA00022448"/>
    </source>
</evidence>
<dbReference type="InterPro" id="IPR036259">
    <property type="entry name" value="MFS_trans_sf"/>
</dbReference>
<proteinExistence type="predicted"/>
<gene>
    <name evidence="7" type="ORF">AZE42_13988</name>
</gene>
<feature type="non-terminal residue" evidence="7">
    <location>
        <position position="116"/>
    </location>
</feature>
<dbReference type="Gene3D" id="1.20.1250.20">
    <property type="entry name" value="MFS general substrate transporter like domains"/>
    <property type="match status" value="1"/>
</dbReference>
<evidence type="ECO:0000313" key="7">
    <source>
        <dbReference type="EMBL" id="OJA08971.1"/>
    </source>
</evidence>
<dbReference type="Proteomes" id="UP000183567">
    <property type="component" value="Unassembled WGS sequence"/>
</dbReference>
<evidence type="ECO:0000256" key="1">
    <source>
        <dbReference type="ARBA" id="ARBA00004141"/>
    </source>
</evidence>
<protein>
    <recommendedName>
        <fullName evidence="9">Major facilitator superfamily (MFS) profile domain-containing protein</fullName>
    </recommendedName>
</protein>
<evidence type="ECO:0000256" key="6">
    <source>
        <dbReference type="SAM" id="Phobius"/>
    </source>
</evidence>
<name>A0A1J8PMD4_9AGAM</name>
<dbReference type="PANTHER" id="PTHR23511">
    <property type="entry name" value="SYNAPTIC VESICLE GLYCOPROTEIN 2"/>
    <property type="match status" value="1"/>
</dbReference>
<evidence type="ECO:0000256" key="3">
    <source>
        <dbReference type="ARBA" id="ARBA00022692"/>
    </source>
</evidence>
<dbReference type="OrthoDB" id="3936150at2759"/>
<keyword evidence="2" id="KW-0813">Transport</keyword>
<keyword evidence="5 6" id="KW-0472">Membrane</keyword>
<keyword evidence="8" id="KW-1185">Reference proteome</keyword>
<evidence type="ECO:0008006" key="9">
    <source>
        <dbReference type="Google" id="ProtNLM"/>
    </source>
</evidence>
<evidence type="ECO:0000313" key="8">
    <source>
        <dbReference type="Proteomes" id="UP000183567"/>
    </source>
</evidence>
<keyword evidence="4 6" id="KW-1133">Transmembrane helix</keyword>
<evidence type="ECO:0000256" key="5">
    <source>
        <dbReference type="ARBA" id="ARBA00023136"/>
    </source>
</evidence>
<organism evidence="7 8">
    <name type="scientific">Rhizopogon vesiculosus</name>
    <dbReference type="NCBI Taxonomy" id="180088"/>
    <lineage>
        <taxon>Eukaryota</taxon>
        <taxon>Fungi</taxon>
        <taxon>Dikarya</taxon>
        <taxon>Basidiomycota</taxon>
        <taxon>Agaricomycotina</taxon>
        <taxon>Agaricomycetes</taxon>
        <taxon>Agaricomycetidae</taxon>
        <taxon>Boletales</taxon>
        <taxon>Suillineae</taxon>
        <taxon>Rhizopogonaceae</taxon>
        <taxon>Rhizopogon</taxon>
    </lineage>
</organism>
<dbReference type="AlphaFoldDB" id="A0A1J8PMD4"/>